<evidence type="ECO:0000313" key="2">
    <source>
        <dbReference type="EMBL" id="CAH0367762.1"/>
    </source>
</evidence>
<evidence type="ECO:0000313" key="1">
    <source>
        <dbReference type="EMBL" id="CAE0698050.1"/>
    </source>
</evidence>
<proteinExistence type="predicted"/>
<reference evidence="1" key="1">
    <citation type="submission" date="2021-01" db="EMBL/GenBank/DDBJ databases">
        <authorList>
            <person name="Corre E."/>
            <person name="Pelletier E."/>
            <person name="Niang G."/>
            <person name="Scheremetjew M."/>
            <person name="Finn R."/>
            <person name="Kale V."/>
            <person name="Holt S."/>
            <person name="Cochrane G."/>
            <person name="Meng A."/>
            <person name="Brown T."/>
            <person name="Cohen L."/>
        </authorList>
    </citation>
    <scope>NUCLEOTIDE SEQUENCE</scope>
    <source>
        <strain evidence="1">CCMP1756</strain>
    </source>
</reference>
<gene>
    <name evidence="1" type="ORF">PCAL00307_LOCUS13486</name>
    <name evidence="2" type="ORF">PECAL_2P07990</name>
</gene>
<keyword evidence="3" id="KW-1185">Reference proteome</keyword>
<organism evidence="1">
    <name type="scientific">Pelagomonas calceolata</name>
    <dbReference type="NCBI Taxonomy" id="35677"/>
    <lineage>
        <taxon>Eukaryota</taxon>
        <taxon>Sar</taxon>
        <taxon>Stramenopiles</taxon>
        <taxon>Ochrophyta</taxon>
        <taxon>Pelagophyceae</taxon>
        <taxon>Pelagomonadales</taxon>
        <taxon>Pelagomonadaceae</taxon>
        <taxon>Pelagomonas</taxon>
    </lineage>
</organism>
<dbReference type="OrthoDB" id="198963at2759"/>
<sequence length="259" mass="28868">MAAVVEAIAPDPASTMAAVEGAQQDLGTSSSSERVSTQRELPHYFHTYTDEEAGTTELVEALRARLERRINGSVLANLDDKGDVFVSFSEKDRSASSDFWREICEPLKIFLKNTPSLARRNLPATLKQEGGSCMFQVQWLTGRKANYWHQDVRWKQHWDAVFFLYAGNDPTPTDIACPSEQPDACVTPKEYVRCADGQPDIAQAARSGAAITYRPAVNRGDVVVCDNRRVWHRTPPSLDEACAADDALMTVRLKHFPPR</sequence>
<reference evidence="2" key="2">
    <citation type="submission" date="2021-11" db="EMBL/GenBank/DDBJ databases">
        <authorList>
            <consortium name="Genoscope - CEA"/>
            <person name="William W."/>
        </authorList>
    </citation>
    <scope>NUCLEOTIDE SEQUENCE</scope>
</reference>
<dbReference type="EMBL" id="HBIW01015634">
    <property type="protein sequence ID" value="CAE0698050.1"/>
    <property type="molecule type" value="Transcribed_RNA"/>
</dbReference>
<dbReference type="EMBL" id="CAKKNE010000002">
    <property type="protein sequence ID" value="CAH0367762.1"/>
    <property type="molecule type" value="Genomic_DNA"/>
</dbReference>
<dbReference type="Proteomes" id="UP000789595">
    <property type="component" value="Unassembled WGS sequence"/>
</dbReference>
<name>A0A7S4E949_9STRA</name>
<protein>
    <submittedName>
        <fullName evidence="1">Uncharacterized protein</fullName>
    </submittedName>
</protein>
<evidence type="ECO:0000313" key="3">
    <source>
        <dbReference type="Proteomes" id="UP000789595"/>
    </source>
</evidence>
<accession>A0A7S4E949</accession>
<dbReference type="AlphaFoldDB" id="A0A7S4E949"/>